<evidence type="ECO:0000313" key="13">
    <source>
        <dbReference type="Proteomes" id="UP000317267"/>
    </source>
</evidence>
<keyword evidence="5" id="KW-0560">Oxidoreductase</keyword>
<evidence type="ECO:0000256" key="4">
    <source>
        <dbReference type="ARBA" id="ARBA00022827"/>
    </source>
</evidence>
<evidence type="ECO:0000256" key="7">
    <source>
        <dbReference type="RuleBase" id="RU003968"/>
    </source>
</evidence>
<gene>
    <name evidence="11" type="ORF">FIV39_24880</name>
    <name evidence="10" type="ORF">SAMN04490186_3000</name>
</gene>
<dbReference type="Pfam" id="PF00732">
    <property type="entry name" value="GMC_oxred_N"/>
    <property type="match status" value="1"/>
</dbReference>
<dbReference type="GO" id="GO:0050660">
    <property type="term" value="F:flavin adenine dinucleotide binding"/>
    <property type="evidence" value="ECO:0007669"/>
    <property type="project" value="InterPro"/>
</dbReference>
<dbReference type="Proteomes" id="UP000317267">
    <property type="component" value="Unassembled WGS sequence"/>
</dbReference>
<dbReference type="AlphaFoldDB" id="A0A1H1FQ95"/>
<dbReference type="PROSITE" id="PS51257">
    <property type="entry name" value="PROKAR_LIPOPROTEIN"/>
    <property type="match status" value="1"/>
</dbReference>
<evidence type="ECO:0000256" key="3">
    <source>
        <dbReference type="ARBA" id="ARBA00022630"/>
    </source>
</evidence>
<evidence type="ECO:0000259" key="8">
    <source>
        <dbReference type="PROSITE" id="PS00623"/>
    </source>
</evidence>
<dbReference type="EMBL" id="VFES01000018">
    <property type="protein sequence ID" value="TWR61872.1"/>
    <property type="molecule type" value="Genomic_DNA"/>
</dbReference>
<comment type="cofactor">
    <cofactor evidence="1 6">
        <name>FAD</name>
        <dbReference type="ChEBI" id="CHEBI:57692"/>
    </cofactor>
</comment>
<accession>A0A1H1FQ95</accession>
<feature type="domain" description="Glucose-methanol-choline oxidoreductase N-terminal" evidence="8">
    <location>
        <begin position="79"/>
        <end position="102"/>
    </location>
</feature>
<dbReference type="InterPro" id="IPR000172">
    <property type="entry name" value="GMC_OxRdtase_N"/>
</dbReference>
<dbReference type="OrthoDB" id="9785276at2"/>
<evidence type="ECO:0000256" key="2">
    <source>
        <dbReference type="ARBA" id="ARBA00010790"/>
    </source>
</evidence>
<comment type="similarity">
    <text evidence="2 7">Belongs to the GMC oxidoreductase family.</text>
</comment>
<dbReference type="Proteomes" id="UP000198740">
    <property type="component" value="Unassembled WGS sequence"/>
</dbReference>
<evidence type="ECO:0000256" key="5">
    <source>
        <dbReference type="ARBA" id="ARBA00023002"/>
    </source>
</evidence>
<keyword evidence="3 7" id="KW-0285">Flavoprotein</keyword>
<evidence type="ECO:0000256" key="6">
    <source>
        <dbReference type="PIRSR" id="PIRSR000137-2"/>
    </source>
</evidence>
<dbReference type="PANTHER" id="PTHR11552:SF147">
    <property type="entry name" value="CHOLINE DEHYDROGENASE, MITOCHONDRIAL"/>
    <property type="match status" value="1"/>
</dbReference>
<evidence type="ECO:0000313" key="11">
    <source>
        <dbReference type="EMBL" id="TWR61872.1"/>
    </source>
</evidence>
<feature type="domain" description="Glucose-methanol-choline oxidoreductase N-terminal" evidence="9">
    <location>
        <begin position="252"/>
        <end position="266"/>
    </location>
</feature>
<dbReference type="PROSITE" id="PS00624">
    <property type="entry name" value="GMC_OXRED_2"/>
    <property type="match status" value="1"/>
</dbReference>
<evidence type="ECO:0000313" key="12">
    <source>
        <dbReference type="Proteomes" id="UP000198740"/>
    </source>
</evidence>
<dbReference type="SUPFAM" id="SSF54373">
    <property type="entry name" value="FAD-linked reductases, C-terminal domain"/>
    <property type="match status" value="1"/>
</dbReference>
<evidence type="ECO:0000259" key="9">
    <source>
        <dbReference type="PROSITE" id="PS00624"/>
    </source>
</evidence>
<dbReference type="SUPFAM" id="SSF51905">
    <property type="entry name" value="FAD/NAD(P)-binding domain"/>
    <property type="match status" value="1"/>
</dbReference>
<dbReference type="EMBL" id="FNKM01000002">
    <property type="protein sequence ID" value="SDR03162.1"/>
    <property type="molecule type" value="Genomic_DNA"/>
</dbReference>
<dbReference type="GO" id="GO:0016614">
    <property type="term" value="F:oxidoreductase activity, acting on CH-OH group of donors"/>
    <property type="evidence" value="ECO:0007669"/>
    <property type="project" value="InterPro"/>
</dbReference>
<evidence type="ECO:0000313" key="10">
    <source>
        <dbReference type="EMBL" id="SDR03162.1"/>
    </source>
</evidence>
<dbReference type="RefSeq" id="WP_090402262.1">
    <property type="nucleotide sequence ID" value="NZ_FNKM01000002.1"/>
</dbReference>
<reference evidence="11 13" key="2">
    <citation type="submission" date="2019-06" db="EMBL/GenBank/DDBJ databases">
        <title>Pseudomonas bimorpha sp. nov. isolated from bovine raw milk and skim milk concentrate.</title>
        <authorList>
            <person name="Hofmann K."/>
            <person name="Huptas C."/>
            <person name="Doll E."/>
            <person name="Scherer S."/>
            <person name="Wenning M."/>
        </authorList>
    </citation>
    <scope>NUCLEOTIDE SEQUENCE [LARGE SCALE GENOMIC DNA]</scope>
    <source>
        <strain evidence="11 13">DSM 17515</strain>
    </source>
</reference>
<sequence>MKTVDYIVVGAGSAGCALSARLASAGKQVLLLEAGPADNHPYIHIPGTFIRVHGTRRTWMYRTEPEPFVNQRQVYIPQGRTLGGGSSVNAMIYIRGQAQDYDHWEASGCPGWGWQDVLPVFRRCESNARLGGELHGQQGPLNVSDPRHHHALSRAFVQAAVEAGVPATDDFNGTRQEGAGFYQTTTSHGRRASSAVSYLRPLRNDPNLNVLTDTHVTELLFDGARVIGVQASGRDGVARRFTARAEVIVSAGAIASPKLLMLSGIGPRCHLDEMGITTRVDASGVGENFQDHLSASVYAQTRKPVSLLGHDRGLHALGHGLKYLANRSGLLSSNVVESGAFVDATGCGRPDVQFHVVPALVGDIDRLPPSGHGISINPCVLRPRSRGQLRLKSADPMQEMSLKANYLSDEYDLRTLVAGVKFARRILRAPALASVVHNMLLLPDHDDVPDQVLEDYVRSVAKTVFHPAGTCRMGTDAAAVVGPDLRVHGVQGLRVADASIMPTIVSGNTNAPSIMIGERCADFILGSAA</sequence>
<dbReference type="InterPro" id="IPR007867">
    <property type="entry name" value="GMC_OxRtase_C"/>
</dbReference>
<dbReference type="Gene3D" id="3.30.560.10">
    <property type="entry name" value="Glucose Oxidase, domain 3"/>
    <property type="match status" value="1"/>
</dbReference>
<protein>
    <submittedName>
        <fullName evidence="10">Choline dehydrogenase</fullName>
    </submittedName>
    <submittedName>
        <fullName evidence="11">FAD-dependent oxidoreductase</fullName>
    </submittedName>
</protein>
<evidence type="ECO:0000256" key="1">
    <source>
        <dbReference type="ARBA" id="ARBA00001974"/>
    </source>
</evidence>
<reference evidence="10 12" key="1">
    <citation type="submission" date="2016-10" db="EMBL/GenBank/DDBJ databases">
        <authorList>
            <person name="Varghese N."/>
            <person name="Submissions S."/>
        </authorList>
    </citation>
    <scope>NUCLEOTIDE SEQUENCE [LARGE SCALE GENOMIC DNA]</scope>
    <source>
        <strain evidence="10 12">BS2976</strain>
    </source>
</reference>
<keyword evidence="12" id="KW-1185">Reference proteome</keyword>
<dbReference type="PIRSF" id="PIRSF000137">
    <property type="entry name" value="Alcohol_oxidase"/>
    <property type="match status" value="1"/>
</dbReference>
<dbReference type="Gene3D" id="3.50.50.60">
    <property type="entry name" value="FAD/NAD(P)-binding domain"/>
    <property type="match status" value="1"/>
</dbReference>
<organism evidence="11 13">
    <name type="scientific">Pseudomonas grimontii</name>
    <dbReference type="NCBI Taxonomy" id="129847"/>
    <lineage>
        <taxon>Bacteria</taxon>
        <taxon>Pseudomonadati</taxon>
        <taxon>Pseudomonadota</taxon>
        <taxon>Gammaproteobacteria</taxon>
        <taxon>Pseudomonadales</taxon>
        <taxon>Pseudomonadaceae</taxon>
        <taxon>Pseudomonas</taxon>
    </lineage>
</organism>
<dbReference type="InterPro" id="IPR012132">
    <property type="entry name" value="GMC_OxRdtase"/>
</dbReference>
<proteinExistence type="inferred from homology"/>
<comment type="caution">
    <text evidence="11">The sequence shown here is derived from an EMBL/GenBank/DDBJ whole genome shotgun (WGS) entry which is preliminary data.</text>
</comment>
<dbReference type="PROSITE" id="PS00623">
    <property type="entry name" value="GMC_OXRED_1"/>
    <property type="match status" value="1"/>
</dbReference>
<keyword evidence="4 6" id="KW-0274">FAD</keyword>
<dbReference type="PANTHER" id="PTHR11552">
    <property type="entry name" value="GLUCOSE-METHANOL-CHOLINE GMC OXIDOREDUCTASE"/>
    <property type="match status" value="1"/>
</dbReference>
<name>A0A1H1FQ95_9PSED</name>
<dbReference type="Pfam" id="PF05199">
    <property type="entry name" value="GMC_oxred_C"/>
    <property type="match status" value="1"/>
</dbReference>
<feature type="binding site" evidence="6">
    <location>
        <position position="216"/>
    </location>
    <ligand>
        <name>FAD</name>
        <dbReference type="ChEBI" id="CHEBI:57692"/>
    </ligand>
</feature>
<dbReference type="InterPro" id="IPR036188">
    <property type="entry name" value="FAD/NAD-bd_sf"/>
</dbReference>